<dbReference type="SUPFAM" id="SSF56672">
    <property type="entry name" value="DNA/RNA polymerases"/>
    <property type="match status" value="1"/>
</dbReference>
<dbReference type="AlphaFoldDB" id="A0A090BBD5"/>
<evidence type="ECO:0000256" key="1">
    <source>
        <dbReference type="ARBA" id="ARBA00023268"/>
    </source>
</evidence>
<dbReference type="InterPro" id="IPR050951">
    <property type="entry name" value="Retrovirus_Pol_polyprotein"/>
</dbReference>
<accession>A0A090BBD5</accession>
<name>A0A090BBD5_HYAAE</name>
<sequence>MQPVSTPSGMLREWLVMPLGLSNALATFNRLVTQLFRPHKDYAQTYFDDIFVHTRAEKGRSDVANHISHLRAVLECMRANKLYANTYKCIFGAEYIPFLGCFIGKRGLRVDLAKVKAVVHWPIPKNQKDLRKWLGLAHYLHKYSENYADMARPLTDFLKKDTDWRWDNTHADAFRAIKESLLHSLIWALPNPEYPFSVVCDAFDFAICSALIQTYAAGRERAIAFESRQLKAAGKNYPVHGKELLAMKYALVRYKPGKQNVLADALSRRPDYELAHVTTLSSPIEELIRVAYLRDPQCVALFHALGSEEYKTIADNARIVVPLNEDVKYRILFEAHGTFLSGHLGQEMTCGSVSQHY</sequence>
<dbReference type="InterPro" id="IPR041577">
    <property type="entry name" value="RT_RNaseH_2"/>
</dbReference>
<dbReference type="Gene3D" id="3.10.10.10">
    <property type="entry name" value="HIV Type 1 Reverse Transcriptase, subunit A, domain 1"/>
    <property type="match status" value="1"/>
</dbReference>
<proteinExistence type="evidence at transcript level"/>
<feature type="domain" description="Reverse transcriptase" evidence="2">
    <location>
        <begin position="11"/>
        <end position="101"/>
    </location>
</feature>
<dbReference type="InterPro" id="IPR043128">
    <property type="entry name" value="Rev_trsase/Diguanyl_cyclase"/>
</dbReference>
<evidence type="ECO:0000259" key="2">
    <source>
        <dbReference type="Pfam" id="PF00078"/>
    </source>
</evidence>
<feature type="domain" description="Reverse transcriptase/retrotransposon-derived protein RNase H-like" evidence="3">
    <location>
        <begin position="166"/>
        <end position="255"/>
    </location>
</feature>
<keyword evidence="1" id="KW-0511">Multifunctional enzyme</keyword>
<dbReference type="FunFam" id="3.30.70.270:FF:000020">
    <property type="entry name" value="Transposon Tf2-6 polyprotein-like Protein"/>
    <property type="match status" value="1"/>
</dbReference>
<dbReference type="InterPro" id="IPR043502">
    <property type="entry name" value="DNA/RNA_pol_sf"/>
</dbReference>
<organism evidence="4">
    <name type="scientific">Hyaloperonospora arabidopsidis (strain Emoy2)</name>
    <name type="common">Downy mildew agent</name>
    <name type="synonym">Peronospora arabidopsidis</name>
    <dbReference type="NCBI Taxonomy" id="559515"/>
    <lineage>
        <taxon>Eukaryota</taxon>
        <taxon>Sar</taxon>
        <taxon>Stramenopiles</taxon>
        <taxon>Oomycota</taxon>
        <taxon>Peronosporomycetes</taxon>
        <taxon>Peronosporales</taxon>
        <taxon>Peronosporaceae</taxon>
        <taxon>Hyaloperonospora</taxon>
    </lineage>
</organism>
<dbReference type="GO" id="GO:0003824">
    <property type="term" value="F:catalytic activity"/>
    <property type="evidence" value="ECO:0007669"/>
    <property type="project" value="UniProtKB-KW"/>
</dbReference>
<dbReference type="InterPro" id="IPR000477">
    <property type="entry name" value="RT_dom"/>
</dbReference>
<gene>
    <name evidence="4" type="primary">HaRxLL15e</name>
</gene>
<dbReference type="Pfam" id="PF17919">
    <property type="entry name" value="RT_RNaseH_2"/>
    <property type="match status" value="1"/>
</dbReference>
<dbReference type="Pfam" id="PF00078">
    <property type="entry name" value="RVT_1"/>
    <property type="match status" value="1"/>
</dbReference>
<dbReference type="EMBL" id="AB922317">
    <property type="protein sequence ID" value="BAP68892.1"/>
    <property type="molecule type" value="mRNA"/>
</dbReference>
<dbReference type="Gene3D" id="3.30.70.270">
    <property type="match status" value="2"/>
</dbReference>
<evidence type="ECO:0000259" key="3">
    <source>
        <dbReference type="Pfam" id="PF17919"/>
    </source>
</evidence>
<evidence type="ECO:0000313" key="4">
    <source>
        <dbReference type="EMBL" id="BAP68892.1"/>
    </source>
</evidence>
<dbReference type="PANTHER" id="PTHR37984:SF5">
    <property type="entry name" value="PROTEIN NYNRIN-LIKE"/>
    <property type="match status" value="1"/>
</dbReference>
<dbReference type="PANTHER" id="PTHR37984">
    <property type="entry name" value="PROTEIN CBG26694"/>
    <property type="match status" value="1"/>
</dbReference>
<reference evidence="4" key="1">
    <citation type="journal article" date="2014" name="PLoS Pathog.">
        <title>Expression profiling during Arabidopsis/downy mildew interaction reveals a highly-expressed effector that attenuates responses to salicylic acid.</title>
        <authorList>
            <person name="Asai S."/>
            <person name="Rallapalli G."/>
            <person name="Piquerez S.J.M."/>
            <person name="Caillaud M.C."/>
            <person name="Furzer O.J."/>
            <person name="Ishaque N."/>
            <person name="Wirthmueller L."/>
            <person name="Fabro G."/>
            <person name="Shirasu K."/>
            <person name="Jones J.D.G."/>
        </authorList>
    </citation>
    <scope>NUCLEOTIDE SEQUENCE</scope>
    <source>
        <strain evidence="4">Emoy2</strain>
    </source>
</reference>
<protein>
    <submittedName>
        <fullName evidence="4">RxLR effector candidate protein</fullName>
    </submittedName>
</protein>
<dbReference type="CDD" id="cd01647">
    <property type="entry name" value="RT_LTR"/>
    <property type="match status" value="1"/>
</dbReference>